<sequence>MATHRKPQSTPPYAPEDEPAPSTSKRSKIEVRSAPKTPDNGPISGTGRKRKNEDAMDVLNEIKRLQIDAKLAVLTSHANAQGDKSGTRSEHEDDTKKHGLQCFVPGILYQLKLQVLFVLNSWSWELKSFNIASEERMAGKFDDIVLEQVTLDGAISNIYIQAKHTTSDDATLNSTALVTGKLDQFLISKYFTSFLEMLQPVLGTREAQLVICTNSKLADEVRKVMEEYTFQWEHIQQTFRQINGRAWRFNQKEMVKHPKFKLLLEKLRTECSEGSRLAKALAEHIFEQKQINLKDLLFKKYRLAIVSSFLQQQNGKHYRWRQDLSTTLKDSFRAEFEKWYKALAGANTDVWEEIKRKQMNFSEGFLKLDKSVSVELAALPDGIVSDELINDFFNRLVLVTDTMNEDQLTELCQRQQQKARGTVASRFINYNVTCVALEKLKHLNTAELDRSTIHSCLDLLNLKGACAKPRTQLERQLMQLNKEKLAATLLYGSLDFLLNGDERFKLYTSDHTEMEAERILDLFFDQNDPESEFIIVDKAQYLAGRKTISNVYRQLNCSLVLVIVCPKGEELDPVYWETLEVHAEEQKHQRMLIILNDNIETPSERFLVSDLEDEGRKVVQERVRLYGTHVLLGSLVESQDELRYLARLVQMCDKANRQPSLNDVRFKDVEGLYIMRRAAKEYADSASQAVRTGFKACSKAISIR</sequence>
<dbReference type="AlphaFoldDB" id="A0A8W7P7N4"/>
<feature type="region of interest" description="Disordered" evidence="1">
    <location>
        <begin position="1"/>
        <end position="54"/>
    </location>
</feature>
<dbReference type="VEuPathDB" id="VectorBase:ACON2_041379"/>
<proteinExistence type="predicted"/>
<reference evidence="2" key="1">
    <citation type="submission" date="2022-08" db="UniProtKB">
        <authorList>
            <consortium name="EnsemblMetazoa"/>
        </authorList>
    </citation>
    <scope>IDENTIFICATION</scope>
</reference>
<organism evidence="2">
    <name type="scientific">Anopheles coluzzii</name>
    <name type="common">African malaria mosquito</name>
    <dbReference type="NCBI Taxonomy" id="1518534"/>
    <lineage>
        <taxon>Eukaryota</taxon>
        <taxon>Metazoa</taxon>
        <taxon>Ecdysozoa</taxon>
        <taxon>Arthropoda</taxon>
        <taxon>Hexapoda</taxon>
        <taxon>Insecta</taxon>
        <taxon>Pterygota</taxon>
        <taxon>Neoptera</taxon>
        <taxon>Endopterygota</taxon>
        <taxon>Diptera</taxon>
        <taxon>Nematocera</taxon>
        <taxon>Culicoidea</taxon>
        <taxon>Culicidae</taxon>
        <taxon>Anophelinae</taxon>
        <taxon>Anopheles</taxon>
    </lineage>
</organism>
<evidence type="ECO:0000313" key="2">
    <source>
        <dbReference type="EnsemblMetazoa" id="ACOM026632-PA.1"/>
    </source>
</evidence>
<evidence type="ECO:0000256" key="1">
    <source>
        <dbReference type="SAM" id="MobiDB-lite"/>
    </source>
</evidence>
<dbReference type="EnsemblMetazoa" id="ACOM026632-RA">
    <property type="protein sequence ID" value="ACOM026632-PA.1"/>
    <property type="gene ID" value="ACOM026632"/>
</dbReference>
<accession>A0A8W7P7N4</accession>
<dbReference type="Proteomes" id="UP000075882">
    <property type="component" value="Unassembled WGS sequence"/>
</dbReference>
<name>A0A8W7P7N4_ANOCL</name>
<protein>
    <submittedName>
        <fullName evidence="2">Uncharacterized protein</fullName>
    </submittedName>
</protein>